<evidence type="ECO:0000256" key="1">
    <source>
        <dbReference type="ARBA" id="ARBA00004141"/>
    </source>
</evidence>
<feature type="transmembrane region" description="Helical" evidence="7">
    <location>
        <begin position="158"/>
        <end position="175"/>
    </location>
</feature>
<feature type="transmembrane region" description="Helical" evidence="7">
    <location>
        <begin position="123"/>
        <end position="146"/>
    </location>
</feature>
<dbReference type="Gene3D" id="1.20.1250.20">
    <property type="entry name" value="MFS general substrate transporter like domains"/>
    <property type="match status" value="2"/>
</dbReference>
<dbReference type="InterPro" id="IPR005829">
    <property type="entry name" value="Sugar_transporter_CS"/>
</dbReference>
<comment type="subcellular location">
    <subcellularLocation>
        <location evidence="1">Membrane</location>
        <topology evidence="1">Multi-pass membrane protein</topology>
    </subcellularLocation>
</comment>
<protein>
    <recommendedName>
        <fullName evidence="8">Major facilitator superfamily (MFS) profile domain-containing protein</fullName>
    </recommendedName>
</protein>
<dbReference type="AlphaFoldDB" id="A0ABD2W5T9"/>
<keyword evidence="5 7" id="KW-1133">Transmembrane helix</keyword>
<organism evidence="9 10">
    <name type="scientific">Trichogramma kaykai</name>
    <dbReference type="NCBI Taxonomy" id="54128"/>
    <lineage>
        <taxon>Eukaryota</taxon>
        <taxon>Metazoa</taxon>
        <taxon>Ecdysozoa</taxon>
        <taxon>Arthropoda</taxon>
        <taxon>Hexapoda</taxon>
        <taxon>Insecta</taxon>
        <taxon>Pterygota</taxon>
        <taxon>Neoptera</taxon>
        <taxon>Endopterygota</taxon>
        <taxon>Hymenoptera</taxon>
        <taxon>Apocrita</taxon>
        <taxon>Proctotrupomorpha</taxon>
        <taxon>Chalcidoidea</taxon>
        <taxon>Trichogrammatidae</taxon>
        <taxon>Trichogramma</taxon>
    </lineage>
</organism>
<keyword evidence="2" id="KW-0813">Transport</keyword>
<evidence type="ECO:0000256" key="7">
    <source>
        <dbReference type="SAM" id="Phobius"/>
    </source>
</evidence>
<dbReference type="PANTHER" id="PTHR11662">
    <property type="entry name" value="SOLUTE CARRIER FAMILY 17"/>
    <property type="match status" value="1"/>
</dbReference>
<keyword evidence="6 7" id="KW-0472">Membrane</keyword>
<feature type="transmembrane region" description="Helical" evidence="7">
    <location>
        <begin position="332"/>
        <end position="350"/>
    </location>
</feature>
<evidence type="ECO:0000313" key="10">
    <source>
        <dbReference type="Proteomes" id="UP001627154"/>
    </source>
</evidence>
<dbReference type="SUPFAM" id="SSF103473">
    <property type="entry name" value="MFS general substrate transporter"/>
    <property type="match status" value="1"/>
</dbReference>
<evidence type="ECO:0000256" key="2">
    <source>
        <dbReference type="ARBA" id="ARBA00022448"/>
    </source>
</evidence>
<evidence type="ECO:0000256" key="4">
    <source>
        <dbReference type="ARBA" id="ARBA00022847"/>
    </source>
</evidence>
<dbReference type="GO" id="GO:0015293">
    <property type="term" value="F:symporter activity"/>
    <property type="evidence" value="ECO:0007669"/>
    <property type="project" value="UniProtKB-KW"/>
</dbReference>
<evidence type="ECO:0000259" key="8">
    <source>
        <dbReference type="PROSITE" id="PS50850"/>
    </source>
</evidence>
<reference evidence="9 10" key="1">
    <citation type="journal article" date="2024" name="bioRxiv">
        <title>A reference genome for Trichogramma kaykai: A tiny desert-dwelling parasitoid wasp with competing sex-ratio distorters.</title>
        <authorList>
            <person name="Culotta J."/>
            <person name="Lindsey A.R."/>
        </authorList>
    </citation>
    <scope>NUCLEOTIDE SEQUENCE [LARGE SCALE GENOMIC DNA]</scope>
    <source>
        <strain evidence="9 10">KSX58</strain>
    </source>
</reference>
<keyword evidence="4" id="KW-0769">Symport</keyword>
<evidence type="ECO:0000256" key="6">
    <source>
        <dbReference type="ARBA" id="ARBA00023136"/>
    </source>
</evidence>
<dbReference type="InterPro" id="IPR020846">
    <property type="entry name" value="MFS_dom"/>
</dbReference>
<dbReference type="PANTHER" id="PTHR11662:SF336">
    <property type="entry name" value="LP19554P"/>
    <property type="match status" value="1"/>
</dbReference>
<dbReference type="Proteomes" id="UP001627154">
    <property type="component" value="Unassembled WGS sequence"/>
</dbReference>
<feature type="transmembrane region" description="Helical" evidence="7">
    <location>
        <begin position="15"/>
        <end position="33"/>
    </location>
</feature>
<feature type="transmembrane region" description="Helical" evidence="7">
    <location>
        <begin position="98"/>
        <end position="117"/>
    </location>
</feature>
<dbReference type="PROSITE" id="PS00217">
    <property type="entry name" value="SUGAR_TRANSPORT_2"/>
    <property type="match status" value="1"/>
</dbReference>
<evidence type="ECO:0000256" key="3">
    <source>
        <dbReference type="ARBA" id="ARBA00022692"/>
    </source>
</evidence>
<dbReference type="FunFam" id="1.20.1250.20:FF:000003">
    <property type="entry name" value="Solute carrier family 17 member 3"/>
    <property type="match status" value="1"/>
</dbReference>
<evidence type="ECO:0000256" key="5">
    <source>
        <dbReference type="ARBA" id="ARBA00022989"/>
    </source>
</evidence>
<feature type="transmembrane region" description="Helical" evidence="7">
    <location>
        <begin position="291"/>
        <end position="311"/>
    </location>
</feature>
<dbReference type="InterPro" id="IPR036259">
    <property type="entry name" value="MFS_trans_sf"/>
</dbReference>
<feature type="transmembrane region" description="Helical" evidence="7">
    <location>
        <begin position="247"/>
        <end position="271"/>
    </location>
</feature>
<dbReference type="PROSITE" id="PS50850">
    <property type="entry name" value="MFS"/>
    <property type="match status" value="1"/>
</dbReference>
<sequence length="475" mass="53390">MNLHAVKFKKVPKRLIVAIMMFTACWTTFMCRLQMPVLVVKMIQIPDYNDSKSINDSDDHPENAKFIRGQVLAAYAYGHVPGNLIGGILAMHLGPRSAIFWSGIIVALVSMISPFLFNMHWLLLMISRIIIGLAGGVNYPACHALLSQWAPPNEKSRFVWSLLGGTFGVIVTYPLLGAIVENFGWQWGWYIPSSGMLVWLTFWWFLTYDSPLEHPSISEEEKHYIIDSQAEVVSQEKMILKEIPLRAICTSIPFISLVICHFGNSFLVFLYQYAMMIYLTKALNMSISKGGLIASLPWIGRLVFGFFFSWIGDNIRQKQIVSLTVFRKCASVFALFIPSLFLIGVCYVRQNDVTIINVMLVLALSFNGAVCIVNLANNQDLSPNYAGFLYGIMNTVASASGIILPPLIEKIVSHDDDQEEWRMVFWVGAAVCTISMILFVLGGSGQVQSWNEINKPTEKKISLELTQEKNIVTKF</sequence>
<comment type="caution">
    <text evidence="9">The sequence shown here is derived from an EMBL/GenBank/DDBJ whole genome shotgun (WGS) entry which is preliminary data.</text>
</comment>
<feature type="domain" description="Major facilitator superfamily (MFS) profile" evidence="8">
    <location>
        <begin position="20"/>
        <end position="447"/>
    </location>
</feature>
<feature type="transmembrane region" description="Helical" evidence="7">
    <location>
        <begin position="356"/>
        <end position="376"/>
    </location>
</feature>
<dbReference type="PROSITE" id="PS51257">
    <property type="entry name" value="PROKAR_LIPOPROTEIN"/>
    <property type="match status" value="1"/>
</dbReference>
<dbReference type="EMBL" id="JBJJXI010000136">
    <property type="protein sequence ID" value="KAL3388074.1"/>
    <property type="molecule type" value="Genomic_DNA"/>
</dbReference>
<proteinExistence type="predicted"/>
<gene>
    <name evidence="9" type="ORF">TKK_017134</name>
</gene>
<dbReference type="Pfam" id="PF07690">
    <property type="entry name" value="MFS_1"/>
    <property type="match status" value="1"/>
</dbReference>
<name>A0ABD2W5T9_9HYME</name>
<evidence type="ECO:0000313" key="9">
    <source>
        <dbReference type="EMBL" id="KAL3388074.1"/>
    </source>
</evidence>
<keyword evidence="3 7" id="KW-0812">Transmembrane</keyword>
<feature type="transmembrane region" description="Helical" evidence="7">
    <location>
        <begin position="187"/>
        <end position="206"/>
    </location>
</feature>
<dbReference type="GO" id="GO:0016020">
    <property type="term" value="C:membrane"/>
    <property type="evidence" value="ECO:0007669"/>
    <property type="project" value="UniProtKB-SubCell"/>
</dbReference>
<keyword evidence="10" id="KW-1185">Reference proteome</keyword>
<dbReference type="InterPro" id="IPR050382">
    <property type="entry name" value="MFS_Na/Anion_cotransporter"/>
</dbReference>
<feature type="transmembrane region" description="Helical" evidence="7">
    <location>
        <begin position="423"/>
        <end position="441"/>
    </location>
</feature>
<dbReference type="InterPro" id="IPR011701">
    <property type="entry name" value="MFS"/>
</dbReference>
<feature type="transmembrane region" description="Helical" evidence="7">
    <location>
        <begin position="388"/>
        <end position="408"/>
    </location>
</feature>
<accession>A0ABD2W5T9</accession>